<dbReference type="EMBL" id="KE145371">
    <property type="protein sequence ID" value="EPE25907.1"/>
    <property type="molecule type" value="Genomic_DNA"/>
</dbReference>
<dbReference type="STRING" id="1116229.S3CHG3"/>
<feature type="domain" description="DUF8004" evidence="2">
    <location>
        <begin position="216"/>
        <end position="306"/>
    </location>
</feature>
<dbReference type="HOGENOM" id="CLU_010761_0_0_1"/>
<dbReference type="RefSeq" id="XP_008087226.1">
    <property type="nucleotide sequence ID" value="XM_008089035.1"/>
</dbReference>
<keyword evidence="4" id="KW-1185">Reference proteome</keyword>
<dbReference type="KEGG" id="glz:GLAREA_01819"/>
<dbReference type="AlphaFoldDB" id="S3CHG3"/>
<evidence type="ECO:0000313" key="4">
    <source>
        <dbReference type="Proteomes" id="UP000016922"/>
    </source>
</evidence>
<dbReference type="GeneID" id="19460877"/>
<feature type="compositionally biased region" description="Polar residues" evidence="1">
    <location>
        <begin position="651"/>
        <end position="664"/>
    </location>
</feature>
<reference evidence="3 4" key="1">
    <citation type="journal article" date="2013" name="BMC Genomics">
        <title>Genomics-driven discovery of the pneumocandin biosynthetic gene cluster in the fungus Glarea lozoyensis.</title>
        <authorList>
            <person name="Chen L."/>
            <person name="Yue Q."/>
            <person name="Zhang X."/>
            <person name="Xiang M."/>
            <person name="Wang C."/>
            <person name="Li S."/>
            <person name="Che Y."/>
            <person name="Ortiz-Lopez F.J."/>
            <person name="Bills G.F."/>
            <person name="Liu X."/>
            <person name="An Z."/>
        </authorList>
    </citation>
    <scope>NUCLEOTIDE SEQUENCE [LARGE SCALE GENOMIC DNA]</scope>
    <source>
        <strain evidence="4">ATCC 20868 / MF5171</strain>
    </source>
</reference>
<protein>
    <recommendedName>
        <fullName evidence="2">DUF8004 domain-containing protein</fullName>
    </recommendedName>
</protein>
<evidence type="ECO:0000256" key="1">
    <source>
        <dbReference type="SAM" id="MobiDB-lite"/>
    </source>
</evidence>
<dbReference type="InterPro" id="IPR058317">
    <property type="entry name" value="DUF8004"/>
</dbReference>
<sequence length="799" mass="89617">MATPPPLSRSSSLISTSYQRNNTQSPNNTCRRDFGIYKGISDRPLGWKRGSKRAAKAPELGLTARDMKIKKWNGAARTSTEWDGLRRDPDLWYGPSGDCLVHLYGKGQSKRAPTFKVPMGKVIEINAQPLLKRFLVERIDEGNSSDESSSASHVDLYIPAPATAERGQAFLYHTTTRNFFAWMFGRSLVGRHLGGALVGLLNSMNEFRSAGEDNVQALLEYMDEEGYTDMRNSPDHALGILFFAEHFRFKDMWVDAFAHCVGMNERLIASPGFEYISRTSRALITRSRYEMDMRLDLCGQRLSTFLSDELSDAHLGLSPAARGHLDRFRTFLQSYYIAKLGYYPPRGQDGTSAFPQSIFRQMASEFQKLYDYLVDKSLTASDAIPMTQQGGICVLQNIQAFDQRFKHTTLGHPLPLVPKSDECVSPKGGLRKRFSWAKLDKMTPDSRLVSLASLTKATNSRDSSLNECTLVRAYKTFEKECIFSPSKAEKQEKLSHTDARKVRWILIYSVLQTLLAATKIPEQVCDTQNVSYNLCVVTAGCPPWRDQRPIESLLRTQTMQTKQDFEQTAQKTKSELNSPLDRVEIKPDIDWDVITHRSRTGSVKSDTARMSSKKVTVRRALSTLGNMPELQHPKPNRISFHEILVQGYGNGTNQLAKSPEQTAATAHAEQPIRKSSTDSQASTSEYLSSRWSNTSDEEHEAPSSVSSTSRRESLASVNISETKLQIGEFLDNDRGISSLGLARVPSSSYSPSLYGEDDLALEPEPLQIYRTSEPETTKHVRPSLLSQQSTLELETYLGL</sequence>
<dbReference type="eggNOG" id="ENOG502RYFW">
    <property type="taxonomic scope" value="Eukaryota"/>
</dbReference>
<dbReference type="PANTHER" id="PTHR39601:SF1">
    <property type="entry name" value="CHORIOGENIN HMINOR"/>
    <property type="match status" value="1"/>
</dbReference>
<dbReference type="OMA" id="PAWEQYA"/>
<dbReference type="Pfam" id="PF26013">
    <property type="entry name" value="DUF8004"/>
    <property type="match status" value="1"/>
</dbReference>
<feature type="compositionally biased region" description="Low complexity" evidence="1">
    <location>
        <begin position="8"/>
        <end position="17"/>
    </location>
</feature>
<dbReference type="PANTHER" id="PTHR39601">
    <property type="entry name" value="CHORIOGENIN HMINOR"/>
    <property type="match status" value="1"/>
</dbReference>
<organism evidence="3 4">
    <name type="scientific">Glarea lozoyensis (strain ATCC 20868 / MF5171)</name>
    <dbReference type="NCBI Taxonomy" id="1116229"/>
    <lineage>
        <taxon>Eukaryota</taxon>
        <taxon>Fungi</taxon>
        <taxon>Dikarya</taxon>
        <taxon>Ascomycota</taxon>
        <taxon>Pezizomycotina</taxon>
        <taxon>Leotiomycetes</taxon>
        <taxon>Helotiales</taxon>
        <taxon>Helotiaceae</taxon>
        <taxon>Glarea</taxon>
    </lineage>
</organism>
<dbReference type="OrthoDB" id="4114825at2759"/>
<evidence type="ECO:0000313" key="3">
    <source>
        <dbReference type="EMBL" id="EPE25907.1"/>
    </source>
</evidence>
<evidence type="ECO:0000259" key="2">
    <source>
        <dbReference type="Pfam" id="PF26013"/>
    </source>
</evidence>
<proteinExistence type="predicted"/>
<dbReference type="Proteomes" id="UP000016922">
    <property type="component" value="Unassembled WGS sequence"/>
</dbReference>
<feature type="compositionally biased region" description="Polar residues" evidence="1">
    <location>
        <begin position="18"/>
        <end position="29"/>
    </location>
</feature>
<feature type="compositionally biased region" description="Polar residues" evidence="1">
    <location>
        <begin position="677"/>
        <end position="694"/>
    </location>
</feature>
<gene>
    <name evidence="3" type="ORF">GLAREA_01819</name>
</gene>
<name>S3CHG3_GLAL2</name>
<feature type="region of interest" description="Disordered" evidence="1">
    <location>
        <begin position="651"/>
        <end position="716"/>
    </location>
</feature>
<accession>S3CHG3</accession>
<feature type="region of interest" description="Disordered" evidence="1">
    <location>
        <begin position="1"/>
        <end position="30"/>
    </location>
</feature>